<evidence type="ECO:0000256" key="10">
    <source>
        <dbReference type="ARBA" id="ARBA00022989"/>
    </source>
</evidence>
<dbReference type="Pfam" id="PF22617">
    <property type="entry name" value="HCS_D2"/>
    <property type="match status" value="1"/>
</dbReference>
<dbReference type="PROSITE" id="PS00816">
    <property type="entry name" value="AIPM_HOMOCIT_SYNTH_2"/>
    <property type="match status" value="1"/>
</dbReference>
<evidence type="ECO:0000313" key="16">
    <source>
        <dbReference type="EMBL" id="WXB10760.1"/>
    </source>
</evidence>
<gene>
    <name evidence="16" type="ORF">LVJ94_29325</name>
</gene>
<feature type="transmembrane region" description="Helical" evidence="14">
    <location>
        <begin position="201"/>
        <end position="224"/>
    </location>
</feature>
<keyword evidence="7" id="KW-0028">Amino-acid biosynthesis</keyword>
<accession>A0ABZ2LJ36</accession>
<keyword evidence="12" id="KW-0464">Manganese</keyword>
<proteinExistence type="inferred from homology"/>
<keyword evidence="8" id="KW-0808">Transferase</keyword>
<evidence type="ECO:0000256" key="11">
    <source>
        <dbReference type="ARBA" id="ARBA00023136"/>
    </source>
</evidence>
<dbReference type="InterPro" id="IPR000891">
    <property type="entry name" value="PYR_CT"/>
</dbReference>
<keyword evidence="5" id="KW-0432">Leucine biosynthesis</keyword>
<dbReference type="InterPro" id="IPR044878">
    <property type="entry name" value="UbiA_sf"/>
</dbReference>
<dbReference type="InterPro" id="IPR000537">
    <property type="entry name" value="UbiA_prenyltransferase"/>
</dbReference>
<dbReference type="PANTHER" id="PTHR10277:SF9">
    <property type="entry name" value="2-ISOPROPYLMALATE SYNTHASE 1, CHLOROPLASTIC-RELATED"/>
    <property type="match status" value="1"/>
</dbReference>
<feature type="domain" description="Pyruvate carboxyltransferase" evidence="15">
    <location>
        <begin position="467"/>
        <end position="718"/>
    </location>
</feature>
<evidence type="ECO:0000256" key="13">
    <source>
        <dbReference type="ARBA" id="ARBA00023304"/>
    </source>
</evidence>
<dbReference type="Gene3D" id="3.20.20.70">
    <property type="entry name" value="Aldolase class I"/>
    <property type="match status" value="1"/>
</dbReference>
<name>A0ABZ2LJ36_9BACT</name>
<feature type="transmembrane region" description="Helical" evidence="14">
    <location>
        <begin position="16"/>
        <end position="36"/>
    </location>
</feature>
<dbReference type="PROSITE" id="PS00815">
    <property type="entry name" value="AIPM_HOMOCIT_SYNTH_1"/>
    <property type="match status" value="1"/>
</dbReference>
<keyword evidence="9 14" id="KW-0812">Transmembrane</keyword>
<dbReference type="Pfam" id="PF01040">
    <property type="entry name" value="UbiA"/>
    <property type="match status" value="1"/>
</dbReference>
<keyword evidence="13" id="KW-0100">Branched-chain amino acid biosynthesis</keyword>
<organism evidence="16 17">
    <name type="scientific">Pendulispora rubella</name>
    <dbReference type="NCBI Taxonomy" id="2741070"/>
    <lineage>
        <taxon>Bacteria</taxon>
        <taxon>Pseudomonadati</taxon>
        <taxon>Myxococcota</taxon>
        <taxon>Myxococcia</taxon>
        <taxon>Myxococcales</taxon>
        <taxon>Sorangiineae</taxon>
        <taxon>Pendulisporaceae</taxon>
        <taxon>Pendulispora</taxon>
    </lineage>
</organism>
<dbReference type="SUPFAM" id="SSF51569">
    <property type="entry name" value="Aldolase"/>
    <property type="match status" value="1"/>
</dbReference>
<keyword evidence="11 14" id="KW-0472">Membrane</keyword>
<dbReference type="CDD" id="cd13956">
    <property type="entry name" value="PT_UbiA"/>
    <property type="match status" value="1"/>
</dbReference>
<dbReference type="EMBL" id="CP089983">
    <property type="protein sequence ID" value="WXB10760.1"/>
    <property type="molecule type" value="Genomic_DNA"/>
</dbReference>
<evidence type="ECO:0000313" key="17">
    <source>
        <dbReference type="Proteomes" id="UP001374803"/>
    </source>
</evidence>
<feature type="transmembrane region" description="Helical" evidence="14">
    <location>
        <begin position="42"/>
        <end position="63"/>
    </location>
</feature>
<feature type="transmembrane region" description="Helical" evidence="14">
    <location>
        <begin position="230"/>
        <end position="249"/>
    </location>
</feature>
<evidence type="ECO:0000256" key="2">
    <source>
        <dbReference type="ARBA" id="ARBA00004689"/>
    </source>
</evidence>
<evidence type="ECO:0000256" key="3">
    <source>
        <dbReference type="ARBA" id="ARBA00009396"/>
    </source>
</evidence>
<dbReference type="Pfam" id="PF00682">
    <property type="entry name" value="HMGL-like"/>
    <property type="match status" value="1"/>
</dbReference>
<evidence type="ECO:0000256" key="5">
    <source>
        <dbReference type="ARBA" id="ARBA00022430"/>
    </source>
</evidence>
<dbReference type="RefSeq" id="WP_394840435.1">
    <property type="nucleotide sequence ID" value="NZ_CP089929.1"/>
</dbReference>
<dbReference type="InterPro" id="IPR013785">
    <property type="entry name" value="Aldolase_TIM"/>
</dbReference>
<dbReference type="Gene3D" id="1.10.357.140">
    <property type="entry name" value="UbiA prenyltransferase"/>
    <property type="match status" value="1"/>
</dbReference>
<evidence type="ECO:0000256" key="12">
    <source>
        <dbReference type="ARBA" id="ARBA00023211"/>
    </source>
</evidence>
<evidence type="ECO:0000256" key="14">
    <source>
        <dbReference type="SAM" id="Phobius"/>
    </source>
</evidence>
<dbReference type="InterPro" id="IPR050073">
    <property type="entry name" value="2-IPM_HCS-like"/>
</dbReference>
<dbReference type="PANTHER" id="PTHR10277">
    <property type="entry name" value="HOMOCITRATE SYNTHASE-RELATED"/>
    <property type="match status" value="1"/>
</dbReference>
<evidence type="ECO:0000256" key="4">
    <source>
        <dbReference type="ARBA" id="ARBA00012973"/>
    </source>
</evidence>
<dbReference type="PROSITE" id="PS50991">
    <property type="entry name" value="PYR_CT"/>
    <property type="match status" value="1"/>
</dbReference>
<keyword evidence="6" id="KW-1003">Cell membrane</keyword>
<evidence type="ECO:0000256" key="8">
    <source>
        <dbReference type="ARBA" id="ARBA00022679"/>
    </source>
</evidence>
<evidence type="ECO:0000256" key="1">
    <source>
        <dbReference type="ARBA" id="ARBA00004141"/>
    </source>
</evidence>
<dbReference type="InterPro" id="IPR002034">
    <property type="entry name" value="AIPM/Hcit_synth_CS"/>
</dbReference>
<evidence type="ECO:0000256" key="7">
    <source>
        <dbReference type="ARBA" id="ARBA00022605"/>
    </source>
</evidence>
<evidence type="ECO:0000259" key="15">
    <source>
        <dbReference type="PROSITE" id="PS50991"/>
    </source>
</evidence>
<comment type="subcellular location">
    <subcellularLocation>
        <location evidence="1">Membrane</location>
        <topology evidence="1">Multi-pass membrane protein</topology>
    </subcellularLocation>
</comment>
<comment type="similarity">
    <text evidence="3">Belongs to the alpha-IPM synthase/homocitrate synthase family. LeuA type 1 subfamily.</text>
</comment>
<evidence type="ECO:0000256" key="9">
    <source>
        <dbReference type="ARBA" id="ARBA00022692"/>
    </source>
</evidence>
<keyword evidence="10 14" id="KW-1133">Transmembrane helix</keyword>
<dbReference type="Proteomes" id="UP001374803">
    <property type="component" value="Chromosome"/>
</dbReference>
<comment type="pathway">
    <text evidence="2">Amino-acid biosynthesis; L-leucine biosynthesis; L-leucine from 3-methyl-2-oxobutanoate: step 1/4.</text>
</comment>
<dbReference type="InterPro" id="IPR054691">
    <property type="entry name" value="LeuA/HCS_post-cat"/>
</dbReference>
<keyword evidence="17" id="KW-1185">Reference proteome</keyword>
<dbReference type="EC" id="2.3.3.13" evidence="4"/>
<feature type="transmembrane region" description="Helical" evidence="14">
    <location>
        <begin position="110"/>
        <end position="127"/>
    </location>
</feature>
<evidence type="ECO:0000256" key="6">
    <source>
        <dbReference type="ARBA" id="ARBA00022475"/>
    </source>
</evidence>
<reference evidence="16" key="1">
    <citation type="submission" date="2021-12" db="EMBL/GenBank/DDBJ databases">
        <title>Discovery of the Pendulisporaceae a myxobacterial family with distinct sporulation behavior and unique specialized metabolism.</title>
        <authorList>
            <person name="Garcia R."/>
            <person name="Popoff A."/>
            <person name="Bader C.D."/>
            <person name="Loehr J."/>
            <person name="Walesch S."/>
            <person name="Walt C."/>
            <person name="Boldt J."/>
            <person name="Bunk B."/>
            <person name="Haeckl F.J.F.P.J."/>
            <person name="Gunesch A.P."/>
            <person name="Birkelbach J."/>
            <person name="Nuebel U."/>
            <person name="Pietschmann T."/>
            <person name="Bach T."/>
            <person name="Mueller R."/>
        </authorList>
    </citation>
    <scope>NUCLEOTIDE SEQUENCE</scope>
    <source>
        <strain evidence="16">MSr11367</strain>
    </source>
</reference>
<dbReference type="Gene3D" id="1.10.238.260">
    <property type="match status" value="1"/>
</dbReference>
<protein>
    <recommendedName>
        <fullName evidence="4">2-isopropylmalate synthase</fullName>
        <ecNumber evidence="4">2.3.3.13</ecNumber>
    </recommendedName>
</protein>
<sequence>MLGRKLMAHVETWRPYTSFYSGLLALASATLVHRGLPAPGKAALIFIVPTLGWLAGLYGCDYFDRELDAIQKAHRPIPSGRISPKEAFACMMGCMYLGLLGAAYLGFANVVLSGGCMAASVAYALIAKGRAIAGNIMRGIPAAFTVLFGFAAVDGLGRAGIVVLVFFLHDMTTNLVGAIRDVHGDREGGCITVPVRYGTNAAVRISIGLLLGWQLFAATLPLWAPMRLDYYVLYVPALLLAIAGIATVTRHPDDRRSALRAHECFVLERMVLSGALVAGGAGAPAAAMLTVPLVGIAHWAQVKLRARHEFGAGDTAVAPATSQVDVEGFIETALARLATDPRTPDMVRRWDRRCEIVLSDREFRTHFEARGGAIRRLDPDGFHASSLTPIGIRATAAVFEQVFVQRTLSMVGAYSRGLVQLACSPLDMLRLSRLFNLILAITEAHAPVTAVAPAKSVDALPDAKRPIVVADTTLRDGEQMPGVSFSPEQKVQLAEMLERVGVPLLEVGYPAVSEAEREAIRRIVDARRSASIQVISRPIAREIDLAGACGADSIALFVGTSDVHLRAKLRMSRDELCRMVETGVRHAKRYNVQVAFAPEDATRTDREFLQKICQIAIGAGAEVIGIPDTVGIMTPANMRKLVEELAAVLSVPIAVHCHDDFGLATANSLAAVEGGASAVQCSLGGIGERAGNAPLEEVACALELQLGRPTGLKLTELKPAANLLQAFLPFAMAPNKTIVGLNAFTHESGLHTGGIVRDPSTYEPFDPLLVGMNRRFVFGKHSGRAAISHVLAGANHTLAESDLDKVVLAVKRLGDEGRSLTEHELIQWVRNGGAQTGA</sequence>